<keyword evidence="2" id="KW-0808">Transferase</keyword>
<evidence type="ECO:0000259" key="1">
    <source>
        <dbReference type="Pfam" id="PF05050"/>
    </source>
</evidence>
<dbReference type="InterPro" id="IPR006342">
    <property type="entry name" value="FkbM_mtfrase"/>
</dbReference>
<keyword evidence="3" id="KW-1185">Reference proteome</keyword>
<dbReference type="PANTHER" id="PTHR34203">
    <property type="entry name" value="METHYLTRANSFERASE, FKBM FAMILY PROTEIN"/>
    <property type="match status" value="1"/>
</dbReference>
<gene>
    <name evidence="2" type="ORF">SAMN04488571_10257</name>
</gene>
<dbReference type="GO" id="GO:0032259">
    <property type="term" value="P:methylation"/>
    <property type="evidence" value="ECO:0007669"/>
    <property type="project" value="UniProtKB-KW"/>
</dbReference>
<evidence type="ECO:0000313" key="2">
    <source>
        <dbReference type="EMBL" id="SDJ94122.1"/>
    </source>
</evidence>
<dbReference type="GO" id="GO:0008168">
    <property type="term" value="F:methyltransferase activity"/>
    <property type="evidence" value="ECO:0007669"/>
    <property type="project" value="UniProtKB-KW"/>
</dbReference>
<protein>
    <submittedName>
        <fullName evidence="2">Methyltransferase, FkbM family</fullName>
    </submittedName>
</protein>
<feature type="domain" description="Methyltransferase FkbM" evidence="1">
    <location>
        <begin position="44"/>
        <end position="157"/>
    </location>
</feature>
<dbReference type="NCBIfam" id="TIGR01444">
    <property type="entry name" value="fkbM_fam"/>
    <property type="match status" value="1"/>
</dbReference>
<proteinExistence type="predicted"/>
<dbReference type="InterPro" id="IPR052514">
    <property type="entry name" value="SAM-dependent_MTase"/>
</dbReference>
<dbReference type="SUPFAM" id="SSF53335">
    <property type="entry name" value="S-adenosyl-L-methionine-dependent methyltransferases"/>
    <property type="match status" value="1"/>
</dbReference>
<sequence length="201" mass="22036">MHPESHVITPDGITFRRMPDGADAVYVVGEYYYDDIRSSDIVIDIGANIGAFCIRAARRSKHVLAVEPVLGAALRENIRTNGVNVTVIDGALGDGRLERITWGGETVTVATRPLAEFISMAGGCDFLKCDCEGAEWSIRPEDLDGVRRIEMELHMPPIGGPVNRALLDYIGKYYDFTIDRTPGYDVKGVLGVLHATRKSGR</sequence>
<dbReference type="Gene3D" id="3.40.50.150">
    <property type="entry name" value="Vaccinia Virus protein VP39"/>
    <property type="match status" value="1"/>
</dbReference>
<dbReference type="PANTHER" id="PTHR34203:SF13">
    <property type="entry name" value="EXPRESSED PROTEIN"/>
    <property type="match status" value="1"/>
</dbReference>
<dbReference type="STRING" id="2200.GCA_001571405_00601"/>
<dbReference type="RefSeq" id="WP_066955286.1">
    <property type="nucleotide sequence ID" value="NZ_BCNX01000004.1"/>
</dbReference>
<name>A0A1G8XU19_9EURY</name>
<evidence type="ECO:0000313" key="3">
    <source>
        <dbReference type="Proteomes" id="UP000326500"/>
    </source>
</evidence>
<dbReference type="Pfam" id="PF05050">
    <property type="entry name" value="Methyltransf_21"/>
    <property type="match status" value="1"/>
</dbReference>
<dbReference type="InterPro" id="IPR029063">
    <property type="entry name" value="SAM-dependent_MTases_sf"/>
</dbReference>
<dbReference type="AlphaFoldDB" id="A0A1G8XU19"/>
<dbReference type="Proteomes" id="UP000326500">
    <property type="component" value="Unassembled WGS sequence"/>
</dbReference>
<dbReference type="EMBL" id="FNFT01000002">
    <property type="protein sequence ID" value="SDJ94122.1"/>
    <property type="molecule type" value="Genomic_DNA"/>
</dbReference>
<organism evidence="2 3">
    <name type="scientific">Methanoculleus thermophilus</name>
    <dbReference type="NCBI Taxonomy" id="2200"/>
    <lineage>
        <taxon>Archaea</taxon>
        <taxon>Methanobacteriati</taxon>
        <taxon>Methanobacteriota</taxon>
        <taxon>Stenosarchaea group</taxon>
        <taxon>Methanomicrobia</taxon>
        <taxon>Methanomicrobiales</taxon>
        <taxon>Methanomicrobiaceae</taxon>
        <taxon>Methanoculleus</taxon>
    </lineage>
</organism>
<dbReference type="OrthoDB" id="275825at2157"/>
<reference evidence="2 3" key="1">
    <citation type="submission" date="2016-10" db="EMBL/GenBank/DDBJ databases">
        <authorList>
            <person name="Varghese N."/>
            <person name="Submissions S."/>
        </authorList>
    </citation>
    <scope>NUCLEOTIDE SEQUENCE [LARGE SCALE GENOMIC DNA]</scope>
    <source>
        <strain evidence="2 3">DSM 2373</strain>
    </source>
</reference>
<keyword evidence="2" id="KW-0489">Methyltransferase</keyword>
<accession>A0A1G8XU19</accession>